<reference evidence="2 3" key="1">
    <citation type="submission" date="2024-09" db="EMBL/GenBank/DDBJ databases">
        <title>Chromosome-scale assembly of Riccia sorocarpa.</title>
        <authorList>
            <person name="Paukszto L."/>
        </authorList>
    </citation>
    <scope>NUCLEOTIDE SEQUENCE [LARGE SCALE GENOMIC DNA]</scope>
    <source>
        <strain evidence="2">LP-2024</strain>
        <tissue evidence="2">Aerial parts of the thallus</tissue>
    </source>
</reference>
<dbReference type="PANTHER" id="PTHR31286:SF180">
    <property type="entry name" value="OS10G0362600 PROTEIN"/>
    <property type="match status" value="1"/>
</dbReference>
<dbReference type="AlphaFoldDB" id="A0ABD3IDF1"/>
<evidence type="ECO:0008006" key="4">
    <source>
        <dbReference type="Google" id="ProtNLM"/>
    </source>
</evidence>
<feature type="compositionally biased region" description="Basic residues" evidence="1">
    <location>
        <begin position="204"/>
        <end position="215"/>
    </location>
</feature>
<feature type="compositionally biased region" description="Basic and acidic residues" evidence="1">
    <location>
        <begin position="173"/>
        <end position="183"/>
    </location>
</feature>
<dbReference type="PANTHER" id="PTHR31286">
    <property type="entry name" value="GLYCINE-RICH CELL WALL STRUCTURAL PROTEIN 1.8-LIKE"/>
    <property type="match status" value="1"/>
</dbReference>
<evidence type="ECO:0000313" key="3">
    <source>
        <dbReference type="Proteomes" id="UP001633002"/>
    </source>
</evidence>
<feature type="compositionally biased region" description="Low complexity" evidence="1">
    <location>
        <begin position="141"/>
        <end position="158"/>
    </location>
</feature>
<evidence type="ECO:0000256" key="1">
    <source>
        <dbReference type="SAM" id="MobiDB-lite"/>
    </source>
</evidence>
<accession>A0ABD3IDF1</accession>
<sequence>MAVWLDLLNVDPMMEGMGRTLLSSLGSVLQVAGVTKKMESKFANICGCVLMDMTKPLPSVLIMHMNAVQKRVKIRYDILPDACFICHGRGHFARICLKTQQAKDKGKGPVSQAASQPEQSNSFQVLEEMDEDAQVGVELEPLQQPVSPSGVSSTPGQQMDSEDGQVDPPLDVLHGKETPKEGEQIPDLNATPNTDTELPQGKTEKRKSKKARQKEKRKEELARKQAAAKEGSGEIGTTANTEVEESDNSSSEEEDNRENKLWKTAAGKKHWGENDVMETAAKWSDSAARDGDHAII</sequence>
<proteinExistence type="predicted"/>
<feature type="compositionally biased region" description="Acidic residues" evidence="1">
    <location>
        <begin position="242"/>
        <end position="256"/>
    </location>
</feature>
<keyword evidence="3" id="KW-1185">Reference proteome</keyword>
<dbReference type="EMBL" id="JBJQOH010000001">
    <property type="protein sequence ID" value="KAL3701688.1"/>
    <property type="molecule type" value="Genomic_DNA"/>
</dbReference>
<name>A0ABD3IDF1_9MARC</name>
<evidence type="ECO:0000313" key="2">
    <source>
        <dbReference type="EMBL" id="KAL3701688.1"/>
    </source>
</evidence>
<feature type="region of interest" description="Disordered" evidence="1">
    <location>
        <begin position="141"/>
        <end position="266"/>
    </location>
</feature>
<dbReference type="Proteomes" id="UP001633002">
    <property type="component" value="Unassembled WGS sequence"/>
</dbReference>
<comment type="caution">
    <text evidence="2">The sequence shown here is derived from an EMBL/GenBank/DDBJ whole genome shotgun (WGS) entry which is preliminary data.</text>
</comment>
<gene>
    <name evidence="2" type="ORF">R1sor_019710</name>
</gene>
<protein>
    <recommendedName>
        <fullName evidence="4">DUF4283 domain-containing protein</fullName>
    </recommendedName>
</protein>
<organism evidence="2 3">
    <name type="scientific">Riccia sorocarpa</name>
    <dbReference type="NCBI Taxonomy" id="122646"/>
    <lineage>
        <taxon>Eukaryota</taxon>
        <taxon>Viridiplantae</taxon>
        <taxon>Streptophyta</taxon>
        <taxon>Embryophyta</taxon>
        <taxon>Marchantiophyta</taxon>
        <taxon>Marchantiopsida</taxon>
        <taxon>Marchantiidae</taxon>
        <taxon>Marchantiales</taxon>
        <taxon>Ricciaceae</taxon>
        <taxon>Riccia</taxon>
    </lineage>
</organism>
<dbReference type="InterPro" id="IPR040256">
    <property type="entry name" value="At4g02000-like"/>
</dbReference>